<dbReference type="InterPro" id="IPR052381">
    <property type="entry name" value="AAA_domain_protein"/>
</dbReference>
<name>A0A1F6T913_9PROT</name>
<dbReference type="SMART" id="SM00382">
    <property type="entry name" value="AAA"/>
    <property type="match status" value="1"/>
</dbReference>
<evidence type="ECO:0000256" key="3">
    <source>
        <dbReference type="ARBA" id="ARBA00038088"/>
    </source>
</evidence>
<dbReference type="GO" id="GO:0005524">
    <property type="term" value="F:ATP binding"/>
    <property type="evidence" value="ECO:0007669"/>
    <property type="project" value="UniProtKB-KW"/>
</dbReference>
<dbReference type="GO" id="GO:0016887">
    <property type="term" value="F:ATP hydrolysis activity"/>
    <property type="evidence" value="ECO:0007669"/>
    <property type="project" value="InterPro"/>
</dbReference>
<organism evidence="6 7">
    <name type="scientific">Candidatus Muproteobacteria bacterium RBG_16_62_13</name>
    <dbReference type="NCBI Taxonomy" id="1817756"/>
    <lineage>
        <taxon>Bacteria</taxon>
        <taxon>Pseudomonadati</taxon>
        <taxon>Pseudomonadota</taxon>
        <taxon>Candidatus Muproteobacteria</taxon>
    </lineage>
</organism>
<evidence type="ECO:0000259" key="5">
    <source>
        <dbReference type="SMART" id="SM00382"/>
    </source>
</evidence>
<dbReference type="Proteomes" id="UP000178379">
    <property type="component" value="Unassembled WGS sequence"/>
</dbReference>
<dbReference type="Gene3D" id="3.40.50.300">
    <property type="entry name" value="P-loop containing nucleotide triphosphate hydrolases"/>
    <property type="match status" value="1"/>
</dbReference>
<dbReference type="STRING" id="1817756.A2140_00175"/>
<dbReference type="Pfam" id="PF00004">
    <property type="entry name" value="AAA"/>
    <property type="match status" value="1"/>
</dbReference>
<evidence type="ECO:0000256" key="4">
    <source>
        <dbReference type="ARBA" id="ARBA00040480"/>
    </source>
</evidence>
<dbReference type="InterPro" id="IPR003959">
    <property type="entry name" value="ATPase_AAA_core"/>
</dbReference>
<comment type="similarity">
    <text evidence="3">Belongs to the AAA ATPase family. Highly divergent.</text>
</comment>
<protein>
    <recommendedName>
        <fullName evidence="4">Uncharacterized AAA domain-containing protein ycf46</fullName>
    </recommendedName>
</protein>
<dbReference type="SUPFAM" id="SSF52540">
    <property type="entry name" value="P-loop containing nucleoside triphosphate hydrolases"/>
    <property type="match status" value="1"/>
</dbReference>
<dbReference type="EMBL" id="MFSQ01000005">
    <property type="protein sequence ID" value="OGI41613.1"/>
    <property type="molecule type" value="Genomic_DNA"/>
</dbReference>
<reference evidence="6 7" key="1">
    <citation type="journal article" date="2016" name="Nat. Commun.">
        <title>Thousands of microbial genomes shed light on interconnected biogeochemical processes in an aquifer system.</title>
        <authorList>
            <person name="Anantharaman K."/>
            <person name="Brown C.T."/>
            <person name="Hug L.A."/>
            <person name="Sharon I."/>
            <person name="Castelle C.J."/>
            <person name="Probst A.J."/>
            <person name="Thomas B.C."/>
            <person name="Singh A."/>
            <person name="Wilkins M.J."/>
            <person name="Karaoz U."/>
            <person name="Brodie E.L."/>
            <person name="Williams K.H."/>
            <person name="Hubbard S.S."/>
            <person name="Banfield J.F."/>
        </authorList>
    </citation>
    <scope>NUCLEOTIDE SEQUENCE [LARGE SCALE GENOMIC DNA]</scope>
</reference>
<dbReference type="Gene3D" id="1.10.8.60">
    <property type="match status" value="1"/>
</dbReference>
<dbReference type="AlphaFoldDB" id="A0A1F6T913"/>
<comment type="caution">
    <text evidence="6">The sequence shown here is derived from an EMBL/GenBank/DDBJ whole genome shotgun (WGS) entry which is preliminary data.</text>
</comment>
<sequence>MRDQHDLDVLIKSRFPILVVETQEEARLMDIIRRIALSQGQALFQWSAATGLKRLDTLDRGTEPQTHSPGDTLKHILDSLHNALYVLLDFHPYLQDPVNVRLLKEIALGYDRTARTLILMSPHVEVPPELKPYTAHFLGSVPDRPAVRLILKEEARAWEVRNPGQRLRGNQETLEKLVTCLGGLLADDVRRLARQAMNDDGMLTEADIERVIRSKQERIGQNGALSFETDTARAADVAGLDRLKEWLSLRRKAFLGDAQALGLDMPKGILLLGVQGCGKSLAAKAVAGAWGVPLLRLDFGALYNLYIGETERNLREALQAADTMAPCVLWMDEVEKGVGGNAAAADGGASRRVLGTLLTWMAERKSRVFMVATANDIETLPPELLRKGRFDEIFFIDLPDAAARKEILRIHLRRRKLEPPAFDLDALGTAAEGFSGAEIEQAIVASLYQAHADGSSPSSATLLAEIGRTRPLSVVMAERVTALRTWAAGRTVPAG</sequence>
<feature type="domain" description="AAA+ ATPase" evidence="5">
    <location>
        <begin position="265"/>
        <end position="400"/>
    </location>
</feature>
<dbReference type="InterPro" id="IPR003593">
    <property type="entry name" value="AAA+_ATPase"/>
</dbReference>
<accession>A0A1F6T913</accession>
<proteinExistence type="inferred from homology"/>
<evidence type="ECO:0000313" key="7">
    <source>
        <dbReference type="Proteomes" id="UP000178379"/>
    </source>
</evidence>
<dbReference type="PANTHER" id="PTHR42960:SF1">
    <property type="entry name" value="YCF46 PROTEIN"/>
    <property type="match status" value="1"/>
</dbReference>
<keyword evidence="2" id="KW-0067">ATP-binding</keyword>
<evidence type="ECO:0000256" key="1">
    <source>
        <dbReference type="ARBA" id="ARBA00022741"/>
    </source>
</evidence>
<gene>
    <name evidence="6" type="ORF">A2140_00175</name>
</gene>
<evidence type="ECO:0000313" key="6">
    <source>
        <dbReference type="EMBL" id="OGI41613.1"/>
    </source>
</evidence>
<keyword evidence="1" id="KW-0547">Nucleotide-binding</keyword>
<dbReference type="InterPro" id="IPR027417">
    <property type="entry name" value="P-loop_NTPase"/>
</dbReference>
<evidence type="ECO:0000256" key="2">
    <source>
        <dbReference type="ARBA" id="ARBA00022840"/>
    </source>
</evidence>
<dbReference type="PANTHER" id="PTHR42960">
    <property type="entry name" value="YCF46 PROTEIN"/>
    <property type="match status" value="1"/>
</dbReference>